<dbReference type="Proteomes" id="UP000002408">
    <property type="component" value="Chromosome"/>
</dbReference>
<dbReference type="HOGENOM" id="CLU_2217038_0_0_2"/>
<evidence type="ECO:0000256" key="1">
    <source>
        <dbReference type="SAM" id="MobiDB-lite"/>
    </source>
</evidence>
<dbReference type="PROSITE" id="PS51257">
    <property type="entry name" value="PROKAR_LIPOPROTEIN"/>
    <property type="match status" value="1"/>
</dbReference>
<name>A7I5F7_METB6</name>
<keyword evidence="3" id="KW-1185">Reference proteome</keyword>
<feature type="region of interest" description="Disordered" evidence="1">
    <location>
        <begin position="84"/>
        <end position="106"/>
    </location>
</feature>
<dbReference type="AlphaFoldDB" id="A7I5F7"/>
<sequence precursor="true">MRNTGILIAGIFLACVVCAGIPAVAAADNPHVIVNTHITEVPQVTQQEAATISTPAPWWQTLPQQGAEQLKTWWNTIWQHQQTAATPQVSVTPTPTPAAPPDPQKG</sequence>
<accession>A7I5F7</accession>
<feature type="compositionally biased region" description="Low complexity" evidence="1">
    <location>
        <begin position="84"/>
        <end position="93"/>
    </location>
</feature>
<reference evidence="3" key="1">
    <citation type="journal article" date="2015" name="Microbiology">
        <title>Genome of Methanoregula boonei 6A8 reveals adaptations to oligotrophic peatland environments.</title>
        <authorList>
            <person name="Braeuer S."/>
            <person name="Cadillo-Quiroz H."/>
            <person name="Kyrpides N."/>
            <person name="Woyke T."/>
            <person name="Goodwin L."/>
            <person name="Detter C."/>
            <person name="Podell S."/>
            <person name="Yavitt J.B."/>
            <person name="Zinder S.H."/>
        </authorList>
    </citation>
    <scope>NUCLEOTIDE SEQUENCE [LARGE SCALE GENOMIC DNA]</scope>
    <source>
        <strain evidence="3">DSM 21154 / JCM 14090 / 6A8</strain>
    </source>
</reference>
<dbReference type="RefSeq" id="WP_011991456.1">
    <property type="nucleotide sequence ID" value="NC_009712.1"/>
</dbReference>
<gene>
    <name evidence="2" type="ordered locus">Mboo_0450</name>
</gene>
<evidence type="ECO:0000313" key="3">
    <source>
        <dbReference type="Proteomes" id="UP000002408"/>
    </source>
</evidence>
<evidence type="ECO:0000313" key="2">
    <source>
        <dbReference type="EMBL" id="ABS54968.1"/>
    </source>
</evidence>
<proteinExistence type="predicted"/>
<dbReference type="KEGG" id="mbn:Mboo_0450"/>
<protein>
    <submittedName>
        <fullName evidence="2">Uncharacterized protein</fullName>
    </submittedName>
</protein>
<feature type="compositionally biased region" description="Pro residues" evidence="1">
    <location>
        <begin position="94"/>
        <end position="106"/>
    </location>
</feature>
<organism evidence="2 3">
    <name type="scientific">Methanoregula boonei (strain DSM 21154 / JCM 14090 / 6A8)</name>
    <dbReference type="NCBI Taxonomy" id="456442"/>
    <lineage>
        <taxon>Archaea</taxon>
        <taxon>Methanobacteriati</taxon>
        <taxon>Methanobacteriota</taxon>
        <taxon>Stenosarchaea group</taxon>
        <taxon>Methanomicrobia</taxon>
        <taxon>Methanomicrobiales</taxon>
        <taxon>Methanoregulaceae</taxon>
        <taxon>Methanoregula</taxon>
    </lineage>
</organism>
<dbReference type="GeneID" id="5409887"/>
<dbReference type="EMBL" id="CP000780">
    <property type="protein sequence ID" value="ABS54968.1"/>
    <property type="molecule type" value="Genomic_DNA"/>
</dbReference>